<dbReference type="PANTHER" id="PTHR41291:SF1">
    <property type="entry name" value="DNA ALKYLATION REPAIR PROTEIN"/>
    <property type="match status" value="1"/>
</dbReference>
<comment type="caution">
    <text evidence="1">The sequence shown here is derived from an EMBL/GenBank/DDBJ whole genome shotgun (WGS) entry which is preliminary data.</text>
</comment>
<name>A0A098YTJ4_9BACT</name>
<dbReference type="EMBL" id="JRPQ01000064">
    <property type="protein sequence ID" value="KGI22631.1"/>
    <property type="molecule type" value="Genomic_DNA"/>
</dbReference>
<sequence>MNHDINETVKEIKRSFRLLMNGVASQSMREKGASYFVNWGCSLGDLSNMAKQYGKNYHLAIALWKENIRECKILATLIMPPEQLDADIVDIWVADIHTQDLAEIASFNLFQYLPYASVLAYQWMATDDKIKQICAYQILSRLFMRGVVPNERGINEFLDQSSVALQHEDVGVRHAAMNCIVRFCALGDEYHQIATKALQMEI</sequence>
<dbReference type="OrthoDB" id="1122333at2"/>
<organism evidence="1 2">
    <name type="scientific">Hoylesella timonensis S9-PR14</name>
    <dbReference type="NCBI Taxonomy" id="1401062"/>
    <lineage>
        <taxon>Bacteria</taxon>
        <taxon>Pseudomonadati</taxon>
        <taxon>Bacteroidota</taxon>
        <taxon>Bacteroidia</taxon>
        <taxon>Bacteroidales</taxon>
        <taxon>Prevotellaceae</taxon>
        <taxon>Hoylesella</taxon>
    </lineage>
</organism>
<protein>
    <submittedName>
        <fullName evidence="1">Peptidase</fullName>
    </submittedName>
</protein>
<reference evidence="1 2" key="1">
    <citation type="submission" date="2014-07" db="EMBL/GenBank/DDBJ databases">
        <authorList>
            <person name="McCorrison J."/>
            <person name="Sanka R."/>
            <person name="Torralba M."/>
            <person name="Gillis M."/>
            <person name="Haft D.H."/>
            <person name="Methe B."/>
            <person name="Sutton G."/>
            <person name="Nelson K.E."/>
        </authorList>
    </citation>
    <scope>NUCLEOTIDE SEQUENCE [LARGE SCALE GENOMIC DNA]</scope>
    <source>
        <strain evidence="1 2">S9-PR14</strain>
    </source>
</reference>
<dbReference type="PANTHER" id="PTHR41291">
    <property type="entry name" value="DNA ALKYLATION REPAIR PROTEIN"/>
    <property type="match status" value="1"/>
</dbReference>
<dbReference type="AlphaFoldDB" id="A0A098YTJ4"/>
<dbReference type="Gene3D" id="1.25.10.90">
    <property type="match status" value="1"/>
</dbReference>
<accession>A0A098YTJ4</accession>
<dbReference type="SUPFAM" id="SSF48371">
    <property type="entry name" value="ARM repeat"/>
    <property type="match status" value="1"/>
</dbReference>
<dbReference type="InterPro" id="IPR014825">
    <property type="entry name" value="DNA_alkylation"/>
</dbReference>
<dbReference type="Pfam" id="PF08713">
    <property type="entry name" value="DNA_alkylation"/>
    <property type="match status" value="1"/>
</dbReference>
<gene>
    <name evidence="1" type="ORF">HMPREF9304_03335</name>
</gene>
<dbReference type="InterPro" id="IPR016024">
    <property type="entry name" value="ARM-type_fold"/>
</dbReference>
<evidence type="ECO:0000313" key="1">
    <source>
        <dbReference type="EMBL" id="KGI22631.1"/>
    </source>
</evidence>
<proteinExistence type="predicted"/>
<dbReference type="Proteomes" id="UP000029723">
    <property type="component" value="Unassembled WGS sequence"/>
</dbReference>
<evidence type="ECO:0000313" key="2">
    <source>
        <dbReference type="Proteomes" id="UP000029723"/>
    </source>
</evidence>
<dbReference type="RefSeq" id="WP_036926370.1">
    <property type="nucleotide sequence ID" value="NZ_JRPQ01000064.1"/>
</dbReference>